<dbReference type="Pfam" id="PF08240">
    <property type="entry name" value="ADH_N"/>
    <property type="match status" value="1"/>
</dbReference>
<feature type="domain" description="Alcohol dehydrogenase-like C-terminal" evidence="2">
    <location>
        <begin position="174"/>
        <end position="237"/>
    </location>
</feature>
<dbReference type="InterPro" id="IPR013154">
    <property type="entry name" value="ADH-like_N"/>
</dbReference>
<keyword evidence="1" id="KW-0560">Oxidoreductase</keyword>
<dbReference type="InterPro" id="IPR036291">
    <property type="entry name" value="NAD(P)-bd_dom_sf"/>
</dbReference>
<dbReference type="PANTHER" id="PTHR43189">
    <property type="entry name" value="ZINC-TYPE ALCOHOL DEHYDROGENASE-LIKE PROTEIN C1198.01-RELATED"/>
    <property type="match status" value="1"/>
</dbReference>
<dbReference type="Proteomes" id="UP000321571">
    <property type="component" value="Unassembled WGS sequence"/>
</dbReference>
<feature type="domain" description="Alcohol dehydrogenase-like N-terminal" evidence="3">
    <location>
        <begin position="23"/>
        <end position="135"/>
    </location>
</feature>
<organism evidence="4 5">
    <name type="scientific">Aeromicrobium terrae</name>
    <dbReference type="NCBI Taxonomy" id="2498846"/>
    <lineage>
        <taxon>Bacteria</taxon>
        <taxon>Bacillati</taxon>
        <taxon>Actinomycetota</taxon>
        <taxon>Actinomycetes</taxon>
        <taxon>Propionibacteriales</taxon>
        <taxon>Nocardioidaceae</taxon>
        <taxon>Aeromicrobium</taxon>
    </lineage>
</organism>
<evidence type="ECO:0000313" key="5">
    <source>
        <dbReference type="Proteomes" id="UP000321571"/>
    </source>
</evidence>
<dbReference type="CDD" id="cd08262">
    <property type="entry name" value="Zn_ADH8"/>
    <property type="match status" value="1"/>
</dbReference>
<dbReference type="SUPFAM" id="SSF50129">
    <property type="entry name" value="GroES-like"/>
    <property type="match status" value="1"/>
</dbReference>
<dbReference type="PANTHER" id="PTHR43189:SF1">
    <property type="entry name" value="ZINC-TYPE ALCOHOL DEHYDROGENASE-LIKE PROTEIN C1198.01"/>
    <property type="match status" value="1"/>
</dbReference>
<protein>
    <submittedName>
        <fullName evidence="4">Zinc-binding dehydrogenase</fullName>
    </submittedName>
</protein>
<sequence length="388" mass="41102">MRAVSCRDATLSVVDLPKPTLERGQLLLDVLACGICGSDLHARHHCDDMADATAETGFTEFMRSDQDVVMGHEFCGRVVEHGPGTRKHDAEGTTVVAFPLMRRGGKVLPTGLTARSPGGYAEQVVVEESLAMAVPNGLHHDLAAMTEPMAVGLHAVRRGEVGKKQGALVVGCGPIGLAVISMLKATGVRSVVACDYSPARRALATACGADAVVDPAEHSPYASFEERYYTSADAMLDLAVDSMDKLRRLPLVPWQHVMRAAEVAGAMPSGPVVFECVGVPGVIDDIIAKAPLSSRVVVVGVCAEPDRIRPTVAINKEIDLRFVLGYTPREFHEALRLLADGKVDPSPLLTGKVGLAGVEAAFDALGNPEQHAKIMVDPTSDAEQPQPV</sequence>
<dbReference type="InterPro" id="IPR013149">
    <property type="entry name" value="ADH-like_C"/>
</dbReference>
<dbReference type="Gene3D" id="3.90.180.10">
    <property type="entry name" value="Medium-chain alcohol dehydrogenases, catalytic domain"/>
    <property type="match status" value="2"/>
</dbReference>
<evidence type="ECO:0000259" key="2">
    <source>
        <dbReference type="Pfam" id="PF00107"/>
    </source>
</evidence>
<dbReference type="Gene3D" id="3.40.50.720">
    <property type="entry name" value="NAD(P)-binding Rossmann-like Domain"/>
    <property type="match status" value="2"/>
</dbReference>
<evidence type="ECO:0000256" key="1">
    <source>
        <dbReference type="ARBA" id="ARBA00023002"/>
    </source>
</evidence>
<proteinExistence type="predicted"/>
<reference evidence="4 5" key="1">
    <citation type="submission" date="2019-06" db="EMBL/GenBank/DDBJ databases">
        <title>Aeromicrobium sp. nov., isolated from a maize field.</title>
        <authorList>
            <person name="Lin S.-Y."/>
            <person name="Tsai C.-F."/>
            <person name="Young C.-C."/>
        </authorList>
    </citation>
    <scope>NUCLEOTIDE SEQUENCE [LARGE SCALE GENOMIC DNA]</scope>
    <source>
        <strain evidence="4 5">CC-CFT486</strain>
    </source>
</reference>
<dbReference type="RefSeq" id="WP_147684858.1">
    <property type="nucleotide sequence ID" value="NZ_VDUX01000002.1"/>
</dbReference>
<dbReference type="AlphaFoldDB" id="A0A5C8NMC9"/>
<evidence type="ECO:0000313" key="4">
    <source>
        <dbReference type="EMBL" id="TXL62306.1"/>
    </source>
</evidence>
<dbReference type="InterPro" id="IPR011032">
    <property type="entry name" value="GroES-like_sf"/>
</dbReference>
<gene>
    <name evidence="4" type="ORF">FHP06_06320</name>
</gene>
<dbReference type="Pfam" id="PF00107">
    <property type="entry name" value="ADH_zinc_N"/>
    <property type="match status" value="1"/>
</dbReference>
<dbReference type="GO" id="GO:0016491">
    <property type="term" value="F:oxidoreductase activity"/>
    <property type="evidence" value="ECO:0007669"/>
    <property type="project" value="UniProtKB-KW"/>
</dbReference>
<evidence type="ECO:0000259" key="3">
    <source>
        <dbReference type="Pfam" id="PF08240"/>
    </source>
</evidence>
<comment type="caution">
    <text evidence="4">The sequence shown here is derived from an EMBL/GenBank/DDBJ whole genome shotgun (WGS) entry which is preliminary data.</text>
</comment>
<dbReference type="OrthoDB" id="9797931at2"/>
<accession>A0A5C8NMC9</accession>
<dbReference type="EMBL" id="VDUX01000002">
    <property type="protein sequence ID" value="TXL62306.1"/>
    <property type="molecule type" value="Genomic_DNA"/>
</dbReference>
<name>A0A5C8NMC9_9ACTN</name>
<dbReference type="SUPFAM" id="SSF51735">
    <property type="entry name" value="NAD(P)-binding Rossmann-fold domains"/>
    <property type="match status" value="1"/>
</dbReference>
<keyword evidence="5" id="KW-1185">Reference proteome</keyword>